<organism evidence="1 2">
    <name type="scientific">Spirosoma foliorum</name>
    <dbReference type="NCBI Taxonomy" id="2710596"/>
    <lineage>
        <taxon>Bacteria</taxon>
        <taxon>Pseudomonadati</taxon>
        <taxon>Bacteroidota</taxon>
        <taxon>Cytophagia</taxon>
        <taxon>Cytophagales</taxon>
        <taxon>Cytophagaceae</taxon>
        <taxon>Spirosoma</taxon>
    </lineage>
</organism>
<dbReference type="Proteomes" id="UP000515369">
    <property type="component" value="Chromosome"/>
</dbReference>
<sequence length="124" mass="13857">MQHDRAKQAGTRLVQTVDVTPRALRLLEKYNGSKGLFYGSNWSKQLKTIARLTDLRDPKTGEFIRLLFGMGCDTGLTARGIRSDNDMQMTRLGGWSSTRPARRYIGLDLKIIAGFATNSSVVSY</sequence>
<protein>
    <submittedName>
        <fullName evidence="1">Uncharacterized protein</fullName>
    </submittedName>
</protein>
<dbReference type="RefSeq" id="WP_182460007.1">
    <property type="nucleotide sequence ID" value="NZ_CP059732.1"/>
</dbReference>
<accession>A0A7G5GV19</accession>
<keyword evidence="2" id="KW-1185">Reference proteome</keyword>
<dbReference type="AlphaFoldDB" id="A0A7G5GV19"/>
<name>A0A7G5GV19_9BACT</name>
<evidence type="ECO:0000313" key="2">
    <source>
        <dbReference type="Proteomes" id="UP000515369"/>
    </source>
</evidence>
<evidence type="ECO:0000313" key="1">
    <source>
        <dbReference type="EMBL" id="QMW02711.1"/>
    </source>
</evidence>
<gene>
    <name evidence="1" type="ORF">H3H32_33225</name>
</gene>
<proteinExistence type="predicted"/>
<reference evidence="1 2" key="1">
    <citation type="submission" date="2020-07" db="EMBL/GenBank/DDBJ databases">
        <title>Spirosoma foliorum sp. nov., isolated from the leaves on the Nejang mountain Korea, Republic of.</title>
        <authorList>
            <person name="Ho H."/>
            <person name="Lee Y.-J."/>
            <person name="Nurcahyanto D.-A."/>
            <person name="Kim S.-G."/>
        </authorList>
    </citation>
    <scope>NUCLEOTIDE SEQUENCE [LARGE SCALE GENOMIC DNA]</scope>
    <source>
        <strain evidence="1 2">PL0136</strain>
    </source>
</reference>
<dbReference type="EMBL" id="CP059732">
    <property type="protein sequence ID" value="QMW02711.1"/>
    <property type="molecule type" value="Genomic_DNA"/>
</dbReference>
<dbReference type="KEGG" id="sfol:H3H32_33225"/>